<evidence type="ECO:0000313" key="2">
    <source>
        <dbReference type="EMBL" id="MBB3899413.1"/>
    </source>
</evidence>
<dbReference type="RefSeq" id="WP_184385155.1">
    <property type="nucleotide sequence ID" value="NZ_JACIDJ010000005.1"/>
</dbReference>
<dbReference type="Proteomes" id="UP000553193">
    <property type="component" value="Unassembled WGS sequence"/>
</dbReference>
<dbReference type="EMBL" id="JACIDJ010000005">
    <property type="protein sequence ID" value="MBB3899413.1"/>
    <property type="molecule type" value="Genomic_DNA"/>
</dbReference>
<reference evidence="2 3" key="1">
    <citation type="submission" date="2020-08" db="EMBL/GenBank/DDBJ databases">
        <title>Genomic Encyclopedia of Type Strains, Phase IV (KMG-IV): sequencing the most valuable type-strain genomes for metagenomic binning, comparative biology and taxonomic classification.</title>
        <authorList>
            <person name="Goeker M."/>
        </authorList>
    </citation>
    <scope>NUCLEOTIDE SEQUENCE [LARGE SCALE GENOMIC DNA]</scope>
    <source>
        <strain evidence="2 3">DSM 19979</strain>
    </source>
</reference>
<comment type="caution">
    <text evidence="2">The sequence shown here is derived from an EMBL/GenBank/DDBJ whole genome shotgun (WGS) entry which is preliminary data.</text>
</comment>
<feature type="transmembrane region" description="Helical" evidence="1">
    <location>
        <begin position="26"/>
        <end position="46"/>
    </location>
</feature>
<keyword evidence="1" id="KW-1133">Transmembrane helix</keyword>
<keyword evidence="3" id="KW-1185">Reference proteome</keyword>
<evidence type="ECO:0000256" key="1">
    <source>
        <dbReference type="SAM" id="Phobius"/>
    </source>
</evidence>
<gene>
    <name evidence="2" type="ORF">GGQ83_002865</name>
</gene>
<evidence type="ECO:0000313" key="3">
    <source>
        <dbReference type="Proteomes" id="UP000553193"/>
    </source>
</evidence>
<sequence length="48" mass="5362">MANPNSDLATTYVRKNQEAPVSLRSYILQGAVWLTVMLGLFFTAGLRF</sequence>
<protein>
    <submittedName>
        <fullName evidence="2">Uncharacterized protein</fullName>
    </submittedName>
</protein>
<dbReference type="AlphaFoldDB" id="A0A840AFZ3"/>
<name>A0A840AFZ3_9PROT</name>
<keyword evidence="1" id="KW-0812">Transmembrane</keyword>
<organism evidence="2 3">
    <name type="scientific">Roseococcus suduntuyensis</name>
    <dbReference type="NCBI Taxonomy" id="455361"/>
    <lineage>
        <taxon>Bacteria</taxon>
        <taxon>Pseudomonadati</taxon>
        <taxon>Pseudomonadota</taxon>
        <taxon>Alphaproteobacteria</taxon>
        <taxon>Acetobacterales</taxon>
        <taxon>Roseomonadaceae</taxon>
        <taxon>Roseococcus</taxon>
    </lineage>
</organism>
<accession>A0A840AFZ3</accession>
<keyword evidence="1" id="KW-0472">Membrane</keyword>
<proteinExistence type="predicted"/>